<keyword evidence="1" id="KW-1133">Transmembrane helix</keyword>
<keyword evidence="1" id="KW-0812">Transmembrane</keyword>
<accession>A0A437QV76</accession>
<dbReference type="EMBL" id="SADE01000001">
    <property type="protein sequence ID" value="RVU38427.1"/>
    <property type="molecule type" value="Genomic_DNA"/>
</dbReference>
<proteinExistence type="predicted"/>
<feature type="transmembrane region" description="Helical" evidence="1">
    <location>
        <begin position="12"/>
        <end position="35"/>
    </location>
</feature>
<sequence length="117" mass="12906">MIKLICQINTFTVSVAFFLVLAFAIFVLLSPFLSQHLPAEFVATPEIIGISVASIIFFTVFVGGFAAILRCVQLLETIEKRTRSMGSIGQLLGGDEIEAFKNRERLGARSEPQLKSR</sequence>
<dbReference type="AlphaFoldDB" id="A0A437QV76"/>
<feature type="transmembrane region" description="Helical" evidence="1">
    <location>
        <begin position="47"/>
        <end position="72"/>
    </location>
</feature>
<name>A0A437QV76_9PROT</name>
<dbReference type="RefSeq" id="WP_127763798.1">
    <property type="nucleotide sequence ID" value="NZ_SADE01000001.1"/>
</dbReference>
<reference evidence="3" key="1">
    <citation type="submission" date="2019-01" db="EMBL/GenBank/DDBJ databases">
        <title>Gri0909 isolated from a small marine red alga.</title>
        <authorList>
            <person name="Kim J."/>
            <person name="Jeong S.E."/>
            <person name="Jeon C.O."/>
        </authorList>
    </citation>
    <scope>NUCLEOTIDE SEQUENCE [LARGE SCALE GENOMIC DNA]</scope>
    <source>
        <strain evidence="3">Gri0909</strain>
    </source>
</reference>
<protein>
    <submittedName>
        <fullName evidence="2">Uncharacterized protein</fullName>
    </submittedName>
</protein>
<evidence type="ECO:0000313" key="3">
    <source>
        <dbReference type="Proteomes" id="UP000287447"/>
    </source>
</evidence>
<evidence type="ECO:0000313" key="2">
    <source>
        <dbReference type="EMBL" id="RVU38427.1"/>
    </source>
</evidence>
<keyword evidence="1" id="KW-0472">Membrane</keyword>
<gene>
    <name evidence="2" type="ORF">EOI86_03840</name>
</gene>
<evidence type="ECO:0000256" key="1">
    <source>
        <dbReference type="SAM" id="Phobius"/>
    </source>
</evidence>
<organism evidence="2 3">
    <name type="scientific">Hwanghaeella grinnelliae</name>
    <dbReference type="NCBI Taxonomy" id="2500179"/>
    <lineage>
        <taxon>Bacteria</taxon>
        <taxon>Pseudomonadati</taxon>
        <taxon>Pseudomonadota</taxon>
        <taxon>Alphaproteobacteria</taxon>
        <taxon>Rhodospirillales</taxon>
        <taxon>Rhodospirillaceae</taxon>
        <taxon>Hwanghaeella</taxon>
    </lineage>
</organism>
<comment type="caution">
    <text evidence="2">The sequence shown here is derived from an EMBL/GenBank/DDBJ whole genome shotgun (WGS) entry which is preliminary data.</text>
</comment>
<dbReference type="Proteomes" id="UP000287447">
    <property type="component" value="Unassembled WGS sequence"/>
</dbReference>
<keyword evidence="3" id="KW-1185">Reference proteome</keyword>